<dbReference type="InterPro" id="IPR002401">
    <property type="entry name" value="Cyt_P450_E_grp-I"/>
</dbReference>
<name>A0A8H7D3E8_9AGAR</name>
<dbReference type="GO" id="GO:0016705">
    <property type="term" value="F:oxidoreductase activity, acting on paired donors, with incorporation or reduction of molecular oxygen"/>
    <property type="evidence" value="ECO:0007669"/>
    <property type="project" value="InterPro"/>
</dbReference>
<protein>
    <submittedName>
        <fullName evidence="9">Cytochrome P450</fullName>
    </submittedName>
</protein>
<keyword evidence="8" id="KW-0503">Monooxygenase</keyword>
<evidence type="ECO:0000256" key="5">
    <source>
        <dbReference type="ARBA" id="ARBA00022723"/>
    </source>
</evidence>
<dbReference type="OrthoDB" id="2789670at2759"/>
<evidence type="ECO:0000313" key="9">
    <source>
        <dbReference type="EMBL" id="KAF7360055.1"/>
    </source>
</evidence>
<comment type="cofactor">
    <cofactor evidence="1">
        <name>heme</name>
        <dbReference type="ChEBI" id="CHEBI:30413"/>
    </cofactor>
</comment>
<keyword evidence="6" id="KW-0560">Oxidoreductase</keyword>
<dbReference type="PRINTS" id="PR00463">
    <property type="entry name" value="EP450I"/>
</dbReference>
<keyword evidence="4" id="KW-0349">Heme</keyword>
<dbReference type="AlphaFoldDB" id="A0A8H7D3E8"/>
<gene>
    <name evidence="9" type="ORF">MVEN_00733500</name>
</gene>
<dbReference type="SUPFAM" id="SSF48264">
    <property type="entry name" value="Cytochrome P450"/>
    <property type="match status" value="1"/>
</dbReference>
<dbReference type="InterPro" id="IPR050364">
    <property type="entry name" value="Cytochrome_P450_fung"/>
</dbReference>
<dbReference type="Pfam" id="PF00067">
    <property type="entry name" value="p450"/>
    <property type="match status" value="1"/>
</dbReference>
<dbReference type="GO" id="GO:0020037">
    <property type="term" value="F:heme binding"/>
    <property type="evidence" value="ECO:0007669"/>
    <property type="project" value="InterPro"/>
</dbReference>
<accession>A0A8H7D3E8</accession>
<evidence type="ECO:0000256" key="6">
    <source>
        <dbReference type="ARBA" id="ARBA00023002"/>
    </source>
</evidence>
<evidence type="ECO:0000256" key="2">
    <source>
        <dbReference type="ARBA" id="ARBA00005179"/>
    </source>
</evidence>
<evidence type="ECO:0000256" key="1">
    <source>
        <dbReference type="ARBA" id="ARBA00001971"/>
    </source>
</evidence>
<keyword evidence="5" id="KW-0479">Metal-binding</keyword>
<evidence type="ECO:0000256" key="4">
    <source>
        <dbReference type="ARBA" id="ARBA00022617"/>
    </source>
</evidence>
<dbReference type="GO" id="GO:0005506">
    <property type="term" value="F:iron ion binding"/>
    <property type="evidence" value="ECO:0007669"/>
    <property type="project" value="InterPro"/>
</dbReference>
<comment type="caution">
    <text evidence="9">The sequence shown here is derived from an EMBL/GenBank/DDBJ whole genome shotgun (WGS) entry which is preliminary data.</text>
</comment>
<comment type="pathway">
    <text evidence="2">Secondary metabolite biosynthesis.</text>
</comment>
<proteinExistence type="inferred from homology"/>
<dbReference type="InterPro" id="IPR036396">
    <property type="entry name" value="Cyt_P450_sf"/>
</dbReference>
<dbReference type="Gene3D" id="1.10.630.10">
    <property type="entry name" value="Cytochrome P450"/>
    <property type="match status" value="1"/>
</dbReference>
<sequence>MVLGAFLVDILQRRNISHKTSLSELSTTLQLRGGPWSTDRCFRHFSKPINHLQAQAVNRLSFVSELLSMPRNTNDSEEAAYQDLVTWTAGSMYGAGSEITNSTIINFILAMTLYPEVQRRAQDELYKFLPDRLPTIADRESTLYLNTPVKETLRWHPSVPLSLPRRSSEEFNYKG</sequence>
<dbReference type="PANTHER" id="PTHR46300:SF7">
    <property type="entry name" value="P450, PUTATIVE (EUROFUNG)-RELATED"/>
    <property type="match status" value="1"/>
</dbReference>
<keyword evidence="10" id="KW-1185">Reference proteome</keyword>
<keyword evidence="7" id="KW-0408">Iron</keyword>
<evidence type="ECO:0000256" key="3">
    <source>
        <dbReference type="ARBA" id="ARBA00010617"/>
    </source>
</evidence>
<dbReference type="InterPro" id="IPR001128">
    <property type="entry name" value="Cyt_P450"/>
</dbReference>
<dbReference type="Proteomes" id="UP000620124">
    <property type="component" value="Unassembled WGS sequence"/>
</dbReference>
<evidence type="ECO:0000256" key="7">
    <source>
        <dbReference type="ARBA" id="ARBA00023004"/>
    </source>
</evidence>
<dbReference type="PANTHER" id="PTHR46300">
    <property type="entry name" value="P450, PUTATIVE (EUROFUNG)-RELATED-RELATED"/>
    <property type="match status" value="1"/>
</dbReference>
<evidence type="ECO:0000313" key="10">
    <source>
        <dbReference type="Proteomes" id="UP000620124"/>
    </source>
</evidence>
<comment type="similarity">
    <text evidence="3">Belongs to the cytochrome P450 family.</text>
</comment>
<dbReference type="GO" id="GO:0004497">
    <property type="term" value="F:monooxygenase activity"/>
    <property type="evidence" value="ECO:0007669"/>
    <property type="project" value="UniProtKB-KW"/>
</dbReference>
<reference evidence="9" key="1">
    <citation type="submission" date="2020-05" db="EMBL/GenBank/DDBJ databases">
        <title>Mycena genomes resolve the evolution of fungal bioluminescence.</title>
        <authorList>
            <person name="Tsai I.J."/>
        </authorList>
    </citation>
    <scope>NUCLEOTIDE SEQUENCE</scope>
    <source>
        <strain evidence="9">CCC161011</strain>
    </source>
</reference>
<organism evidence="9 10">
    <name type="scientific">Mycena venus</name>
    <dbReference type="NCBI Taxonomy" id="2733690"/>
    <lineage>
        <taxon>Eukaryota</taxon>
        <taxon>Fungi</taxon>
        <taxon>Dikarya</taxon>
        <taxon>Basidiomycota</taxon>
        <taxon>Agaricomycotina</taxon>
        <taxon>Agaricomycetes</taxon>
        <taxon>Agaricomycetidae</taxon>
        <taxon>Agaricales</taxon>
        <taxon>Marasmiineae</taxon>
        <taxon>Mycenaceae</taxon>
        <taxon>Mycena</taxon>
    </lineage>
</organism>
<evidence type="ECO:0000256" key="8">
    <source>
        <dbReference type="ARBA" id="ARBA00023033"/>
    </source>
</evidence>
<dbReference type="EMBL" id="JACAZI010000005">
    <property type="protein sequence ID" value="KAF7360055.1"/>
    <property type="molecule type" value="Genomic_DNA"/>
</dbReference>